<dbReference type="EMBL" id="AP024418">
    <property type="protein sequence ID" value="BCR86448.1"/>
    <property type="molecule type" value="Genomic_DNA"/>
</dbReference>
<evidence type="ECO:0000313" key="2">
    <source>
        <dbReference type="Proteomes" id="UP000637239"/>
    </source>
</evidence>
<dbReference type="Proteomes" id="UP000637239">
    <property type="component" value="Chromosome 3"/>
</dbReference>
<accession>A0A7R7ZLG9</accession>
<reference evidence="1" key="2">
    <citation type="submission" date="2021-02" db="EMBL/GenBank/DDBJ databases">
        <title>Aspergillus chevalieri M1 genome sequence.</title>
        <authorList>
            <person name="Kadooka C."/>
            <person name="Mori K."/>
            <person name="Futagami T."/>
        </authorList>
    </citation>
    <scope>NUCLEOTIDE SEQUENCE</scope>
    <source>
        <strain evidence="1">M1</strain>
    </source>
</reference>
<reference evidence="1" key="1">
    <citation type="submission" date="2021-01" db="EMBL/GenBank/DDBJ databases">
        <authorList>
            <consortium name="Aspergillus chevalieri M1 genome sequencing consortium"/>
            <person name="Kazuki M."/>
            <person name="Futagami T."/>
        </authorList>
    </citation>
    <scope>NUCLEOTIDE SEQUENCE</scope>
    <source>
        <strain evidence="1">M1</strain>
    </source>
</reference>
<proteinExistence type="predicted"/>
<evidence type="ECO:0000313" key="1">
    <source>
        <dbReference type="EMBL" id="BCR86448.1"/>
    </source>
</evidence>
<gene>
    <name evidence="1" type="ORF">ACHE_30435S</name>
</gene>
<dbReference type="GeneID" id="66980807"/>
<dbReference type="AlphaFoldDB" id="A0A7R7ZLG9"/>
<dbReference type="RefSeq" id="XP_043134970.1">
    <property type="nucleotide sequence ID" value="XM_043277052.1"/>
</dbReference>
<organism evidence="1 2">
    <name type="scientific">Aspergillus chevalieri</name>
    <name type="common">Eurotium chevalieri</name>
    <dbReference type="NCBI Taxonomy" id="182096"/>
    <lineage>
        <taxon>Eukaryota</taxon>
        <taxon>Fungi</taxon>
        <taxon>Dikarya</taxon>
        <taxon>Ascomycota</taxon>
        <taxon>Pezizomycotina</taxon>
        <taxon>Eurotiomycetes</taxon>
        <taxon>Eurotiomycetidae</taxon>
        <taxon>Eurotiales</taxon>
        <taxon>Aspergillaceae</taxon>
        <taxon>Aspergillus</taxon>
        <taxon>Aspergillus subgen. Aspergillus</taxon>
    </lineage>
</organism>
<keyword evidence="2" id="KW-1185">Reference proteome</keyword>
<name>A0A7R7ZLG9_ASPCH</name>
<protein>
    <submittedName>
        <fullName evidence="1">Uncharacterized protein</fullName>
    </submittedName>
</protein>
<dbReference type="KEGG" id="ache:ACHE_30435S"/>
<sequence length="111" mass="11218">MELDGLSAGLTHTTRVSQRSCNAAAGAVGVVTEGSPALSVAIVVEGAYGGIGGVDDLVRRGGWGGADKFGCGCEGDDSLAGEDYLGEVSSLVSVDIKEVKYGDDSQAYFLL</sequence>